<evidence type="ECO:0000313" key="2">
    <source>
        <dbReference type="EMBL" id="BBO24122.1"/>
    </source>
</evidence>
<keyword evidence="1" id="KW-1133">Transmembrane helix</keyword>
<evidence type="ECO:0000256" key="1">
    <source>
        <dbReference type="SAM" id="Phobius"/>
    </source>
</evidence>
<feature type="transmembrane region" description="Helical" evidence="1">
    <location>
        <begin position="40"/>
        <end position="62"/>
    </location>
</feature>
<dbReference type="InterPro" id="IPR014719">
    <property type="entry name" value="Ribosomal_bL12_C/ClpS-like"/>
</dbReference>
<reference evidence="2" key="1">
    <citation type="journal article" name="DNA Res.">
        <title>The physiological potential of anammox bacteria as revealed by their core genome structure.</title>
        <authorList>
            <person name="Okubo T."/>
            <person name="Toyoda A."/>
            <person name="Fukuhara K."/>
            <person name="Uchiyama I."/>
            <person name="Harigaya Y."/>
            <person name="Kuroiwa M."/>
            <person name="Suzuki T."/>
            <person name="Murakami Y."/>
            <person name="Suwa Y."/>
            <person name="Takami H."/>
        </authorList>
    </citation>
    <scope>NUCLEOTIDE SEQUENCE</scope>
    <source>
        <strain evidence="2">317325-2</strain>
    </source>
</reference>
<organism evidence="2 3">
    <name type="scientific">Candidatus Nitrosymbiomonas proteolyticus</name>
    <dbReference type="NCBI Taxonomy" id="2608984"/>
    <lineage>
        <taxon>Bacteria</taxon>
        <taxon>Bacillati</taxon>
        <taxon>Armatimonadota</taxon>
        <taxon>Armatimonadota incertae sedis</taxon>
        <taxon>Candidatus Nitrosymbiomonas</taxon>
    </lineage>
</organism>
<gene>
    <name evidence="2" type="ORF">NPRO_17170</name>
</gene>
<keyword evidence="1" id="KW-0812">Transmembrane</keyword>
<name>A0A809RW85_9BACT</name>
<dbReference type="EMBL" id="AP021858">
    <property type="protein sequence ID" value="BBO24122.1"/>
    <property type="molecule type" value="Genomic_DNA"/>
</dbReference>
<dbReference type="KEGG" id="npy:NPRO_17170"/>
<proteinExistence type="predicted"/>
<accession>A0A809RW85</accession>
<evidence type="ECO:0000313" key="3">
    <source>
        <dbReference type="Proteomes" id="UP000662873"/>
    </source>
</evidence>
<dbReference type="Proteomes" id="UP000662873">
    <property type="component" value="Chromosome"/>
</dbReference>
<dbReference type="AlphaFoldDB" id="A0A809RW85"/>
<sequence length="240" mass="26704">MPLRRSDVIEMIGEKSILFLVGGVVSILVGLLFANYNYGGYVTGLVWVLLLAGVGMIIAALYSGTKVREVGDCEAQCPYCNAVNRLVAAPDDDFRCSYCQRLIPVKDGEILEVHQVRCGYCNELNFYSEKNDVLICEKCDHEIPITVGEGKPVRHVPRAYTVTDDERLYELVLTGHGQHKQEELIQTLQHMLALNRNQVKQLLEETPVTLLTGITRKKAEMLAAQLAVNDGTAEFHPLGE</sequence>
<keyword evidence="1" id="KW-0472">Membrane</keyword>
<protein>
    <submittedName>
        <fullName evidence="2">Uncharacterized protein</fullName>
    </submittedName>
</protein>
<dbReference type="SUPFAM" id="SSF54736">
    <property type="entry name" value="ClpS-like"/>
    <property type="match status" value="1"/>
</dbReference>
<feature type="transmembrane region" description="Helical" evidence="1">
    <location>
        <begin position="12"/>
        <end position="34"/>
    </location>
</feature>